<dbReference type="eggNOG" id="ENOG502QWK4">
    <property type="taxonomic scope" value="Eukaryota"/>
</dbReference>
<dbReference type="InterPro" id="IPR056884">
    <property type="entry name" value="NPHP3-like_N"/>
</dbReference>
<organism evidence="4 5">
    <name type="scientific">Moniliophthora roreri</name>
    <name type="common">Frosty pod rot fungus</name>
    <name type="synonym">Monilia roreri</name>
    <dbReference type="NCBI Taxonomy" id="221103"/>
    <lineage>
        <taxon>Eukaryota</taxon>
        <taxon>Fungi</taxon>
        <taxon>Dikarya</taxon>
        <taxon>Basidiomycota</taxon>
        <taxon>Agaricomycotina</taxon>
        <taxon>Agaricomycetes</taxon>
        <taxon>Agaricomycetidae</taxon>
        <taxon>Agaricales</taxon>
        <taxon>Marasmiineae</taxon>
        <taxon>Marasmiaceae</taxon>
        <taxon>Moniliophthora</taxon>
    </lineage>
</organism>
<evidence type="ECO:0000259" key="3">
    <source>
        <dbReference type="PROSITE" id="PS50837"/>
    </source>
</evidence>
<feature type="domain" description="NACHT" evidence="3">
    <location>
        <begin position="139"/>
        <end position="285"/>
    </location>
</feature>
<name>A0A0W0G8Y2_MONRR</name>
<dbReference type="SUPFAM" id="SSF52540">
    <property type="entry name" value="P-loop containing nucleoside triphosphate hydrolases"/>
    <property type="match status" value="1"/>
</dbReference>
<evidence type="ECO:0000256" key="1">
    <source>
        <dbReference type="ARBA" id="ARBA00022737"/>
    </source>
</evidence>
<comment type="caution">
    <text evidence="4">The sequence shown here is derived from an EMBL/GenBank/DDBJ whole genome shotgun (WGS) entry which is preliminary data.</text>
</comment>
<dbReference type="PANTHER" id="PTHR10039:SF17">
    <property type="entry name" value="FUNGAL STAND N-TERMINAL GOODBYE DOMAIN-CONTAINING PROTEIN-RELATED"/>
    <property type="match status" value="1"/>
</dbReference>
<feature type="region of interest" description="Disordered" evidence="2">
    <location>
        <begin position="810"/>
        <end position="880"/>
    </location>
</feature>
<dbReference type="InterPro" id="IPR027417">
    <property type="entry name" value="P-loop_NTPase"/>
</dbReference>
<evidence type="ECO:0000256" key="2">
    <source>
        <dbReference type="SAM" id="MobiDB-lite"/>
    </source>
</evidence>
<dbReference type="Proteomes" id="UP000054988">
    <property type="component" value="Unassembled WGS sequence"/>
</dbReference>
<dbReference type="Gene3D" id="3.40.50.300">
    <property type="entry name" value="P-loop containing nucleotide triphosphate hydrolases"/>
    <property type="match status" value="1"/>
</dbReference>
<dbReference type="PROSITE" id="PS50837">
    <property type="entry name" value="NACHT"/>
    <property type="match status" value="1"/>
</dbReference>
<feature type="region of interest" description="Disordered" evidence="2">
    <location>
        <begin position="1"/>
        <end position="30"/>
    </location>
</feature>
<evidence type="ECO:0000313" key="5">
    <source>
        <dbReference type="Proteomes" id="UP000054988"/>
    </source>
</evidence>
<protein>
    <recommendedName>
        <fullName evidence="3">NACHT domain-containing protein</fullName>
    </recommendedName>
</protein>
<feature type="compositionally biased region" description="Basic and acidic residues" evidence="2">
    <location>
        <begin position="12"/>
        <end position="30"/>
    </location>
</feature>
<dbReference type="EMBL" id="LATX01000801">
    <property type="protein sequence ID" value="KTB45020.1"/>
    <property type="molecule type" value="Genomic_DNA"/>
</dbReference>
<accession>A0A0W0G8Y2</accession>
<dbReference type="PANTHER" id="PTHR10039">
    <property type="entry name" value="AMELOGENIN"/>
    <property type="match status" value="1"/>
</dbReference>
<gene>
    <name evidence="4" type="ORF">WG66_2405</name>
</gene>
<dbReference type="Pfam" id="PF24883">
    <property type="entry name" value="NPHP3_N"/>
    <property type="match status" value="1"/>
</dbReference>
<sequence>MLWDMGVLASRPYEETKEQTKEQTKEITEREETRKLLYPEKNVLNTLFSSFLSQGRMPMFTKVQGLQIYDGQFNNAGRDVNNYYNSADPLQALWLAVKDVGAGHNSEARYPPPKCHPGTRRGVLNVLNQWIHSPSLEDRVFWLYGPAGAGKSALAQTIAETGQQASYLVSSFFFSRSDTRRNTAQSLFLTIAYELTFTIPELREPIGRVIRDNPALLQASYEEQFRKLIFEPCWFLMQQYDHPWLIIIDGLDECDGSQEQQRILFILATVLSESIRLRFLICSRPEPAIQEAFNADPFRPYLRRVVLDEKFRPNRDIKMFLDNEFERIRGSPRNRHIQFPVPWPARGIVYELVQKASGQFIYATTVIKFVDDEYTNPCTQLELVLHPDPHPELRSPFHDLDVLYHQILSSNPQQSRVREVLRALLLFPRLQRYPPLPLTPRIIETLLILREGEVISTLRGMHSILEIGGLDDEIHFFHASFGDFCRDETRSGYFFIGDKPNQHRIIACQFLRAFNHYFHIHDGYEGALPPAQRSVFCAVWNDWGYHCSNSVLDVEVLDALRSVDFTASLGSYIKICQYDRIRTFFLQTEYLLQRLSVDADVYADVIQRFSDYRTGFSVKISLPQVQPQALEAAATALAYSLIGVANPPRPGAGRRNKGFLDFFRREDFDVTAFGNDCRCTRLDKASSLLSWPCSESPSGEVYHVQTSVAFREPTRIALHDVKRWYSDNRTQCLAHRSHRGDEPWQPCHTLLSICGPCPEFLKLLPPLLSKVVSEADRDGIIKWLKSFPSEYKSQTSPLEERLQQVHCFDDNNASSEDSEANMGSKEETESEDTESEEDTGSEEDTESDDTESGEDTGSEEDTESEECGCSSTESEEGWSD</sequence>
<keyword evidence="1" id="KW-0677">Repeat</keyword>
<dbReference type="AlphaFoldDB" id="A0A0W0G8Y2"/>
<dbReference type="InterPro" id="IPR007111">
    <property type="entry name" value="NACHT_NTPase"/>
</dbReference>
<evidence type="ECO:0000313" key="4">
    <source>
        <dbReference type="EMBL" id="KTB45020.1"/>
    </source>
</evidence>
<reference evidence="4 5" key="1">
    <citation type="submission" date="2015-12" db="EMBL/GenBank/DDBJ databases">
        <title>Draft genome sequence of Moniliophthora roreri, the causal agent of frosty pod rot of cacao.</title>
        <authorList>
            <person name="Aime M.C."/>
            <person name="Diaz-Valderrama J.R."/>
            <person name="Kijpornyongpan T."/>
            <person name="Phillips-Mora W."/>
        </authorList>
    </citation>
    <scope>NUCLEOTIDE SEQUENCE [LARGE SCALE GENOMIC DNA]</scope>
    <source>
        <strain evidence="4 5">MCA 2952</strain>
    </source>
</reference>
<proteinExistence type="predicted"/>
<feature type="compositionally biased region" description="Acidic residues" evidence="2">
    <location>
        <begin position="828"/>
        <end position="866"/>
    </location>
</feature>